<dbReference type="PROSITE" id="PS50983">
    <property type="entry name" value="FE_B12_PBP"/>
    <property type="match status" value="1"/>
</dbReference>
<dbReference type="PANTHER" id="PTHR30535">
    <property type="entry name" value="VITAMIN B12-BINDING PROTEIN"/>
    <property type="match status" value="1"/>
</dbReference>
<dbReference type="RefSeq" id="WP_147655346.1">
    <property type="nucleotide sequence ID" value="NZ_BMFM01000001.1"/>
</dbReference>
<keyword evidence="2" id="KW-1185">Reference proteome</keyword>
<proteinExistence type="predicted"/>
<organism evidence="1 2">
    <name type="scientific">Paradevosia tibetensis</name>
    <dbReference type="NCBI Taxonomy" id="1447062"/>
    <lineage>
        <taxon>Bacteria</taxon>
        <taxon>Pseudomonadati</taxon>
        <taxon>Pseudomonadota</taxon>
        <taxon>Alphaproteobacteria</taxon>
        <taxon>Hyphomicrobiales</taxon>
        <taxon>Devosiaceae</taxon>
        <taxon>Paradevosia</taxon>
    </lineage>
</organism>
<evidence type="ECO:0000313" key="2">
    <source>
        <dbReference type="Proteomes" id="UP000321062"/>
    </source>
</evidence>
<dbReference type="KEGG" id="yti:FNA67_05640"/>
<reference evidence="1 2" key="1">
    <citation type="journal article" date="2015" name="Int. J. Syst. Evol. Microbiol.">
        <title>Youhaiella tibetensis gen. nov., sp. nov., isolated from subsurface sediment.</title>
        <authorList>
            <person name="Wang Y.X."/>
            <person name="Huang F.Q."/>
            <person name="Nogi Y."/>
            <person name="Pang S.J."/>
            <person name="Wang P.K."/>
            <person name="Lv J."/>
        </authorList>
    </citation>
    <scope>NUCLEOTIDE SEQUENCE [LARGE SCALE GENOMIC DNA]</scope>
    <source>
        <strain evidence="2">fig4</strain>
    </source>
</reference>
<name>A0A5B9DLD6_9HYPH</name>
<dbReference type="PANTHER" id="PTHR30535:SF4">
    <property type="entry name" value="HEMIN-BINDING PERIPLASMIC PROTEIN HMUT"/>
    <property type="match status" value="1"/>
</dbReference>
<accession>A0A5B9DLD6</accession>
<dbReference type="OrthoDB" id="9797736at2"/>
<dbReference type="SUPFAM" id="SSF53807">
    <property type="entry name" value="Helical backbone' metal receptor"/>
    <property type="match status" value="1"/>
</dbReference>
<evidence type="ECO:0000313" key="1">
    <source>
        <dbReference type="EMBL" id="QEE19685.1"/>
    </source>
</evidence>
<protein>
    <submittedName>
        <fullName evidence="1">ABC transporter substrate-binding protein</fullName>
    </submittedName>
</protein>
<gene>
    <name evidence="1" type="ORF">FNA67_05640</name>
</gene>
<dbReference type="CDD" id="cd01149">
    <property type="entry name" value="HutB"/>
    <property type="match status" value="1"/>
</dbReference>
<dbReference type="Pfam" id="PF01497">
    <property type="entry name" value="Peripla_BP_2"/>
    <property type="match status" value="1"/>
</dbReference>
<dbReference type="EMBL" id="CP041690">
    <property type="protein sequence ID" value="QEE19685.1"/>
    <property type="molecule type" value="Genomic_DNA"/>
</dbReference>
<dbReference type="InterPro" id="IPR050902">
    <property type="entry name" value="ABC_Transporter_SBP"/>
</dbReference>
<dbReference type="InterPro" id="IPR002491">
    <property type="entry name" value="ABC_transptr_periplasmic_BD"/>
</dbReference>
<sequence>MVSKFSRALGALALAATLTAGSAFGEDLKPFPDSSRLVAVGGSLTEIIFALGEEGRLVGRDSTAVYPEAALELPDVGYMRALSPEGVLSVNPSALLVLTGSGPKEALDVLSKASIPYQTVPEGFSHEGILAKIKAVGQALDVEDKARALSDEVDKDLKEAEALTANVAARKKVLFILSMQDGKVQASGTGSAANGIIALAGAENAITDYQGYKALTDEAIINARPDVILMMDRGGELAVSDEALFTHPGIALTPAGQNHKVVRIDGAYLLGFGPRTASAVRDLARAIYGDALGGN</sequence>
<dbReference type="AlphaFoldDB" id="A0A5B9DLD6"/>
<dbReference type="Gene3D" id="3.40.50.1980">
    <property type="entry name" value="Nitrogenase molybdenum iron protein domain"/>
    <property type="match status" value="2"/>
</dbReference>
<dbReference type="Proteomes" id="UP000321062">
    <property type="component" value="Chromosome"/>
</dbReference>